<feature type="compositionally biased region" description="Basic and acidic residues" evidence="4">
    <location>
        <begin position="469"/>
        <end position="482"/>
    </location>
</feature>
<dbReference type="GO" id="GO:0046872">
    <property type="term" value="F:metal ion binding"/>
    <property type="evidence" value="ECO:0007669"/>
    <property type="project" value="UniProtKB-KW"/>
</dbReference>
<name>A0A6N9H8E3_9MICO</name>
<accession>A0A6N9H8E3</accession>
<organism evidence="6 7">
    <name type="scientific">Brevibacterium rongguiense</name>
    <dbReference type="NCBI Taxonomy" id="2695267"/>
    <lineage>
        <taxon>Bacteria</taxon>
        <taxon>Bacillati</taxon>
        <taxon>Actinomycetota</taxon>
        <taxon>Actinomycetes</taxon>
        <taxon>Micrococcales</taxon>
        <taxon>Brevibacteriaceae</taxon>
        <taxon>Brevibacterium</taxon>
    </lineage>
</organism>
<reference evidence="6 7" key="1">
    <citation type="submission" date="2020-01" db="EMBL/GenBank/DDBJ databases">
        <authorList>
            <person name="Deng T."/>
        </authorList>
    </citation>
    <scope>NUCLEOTIDE SEQUENCE [LARGE SCALE GENOMIC DNA]</scope>
    <source>
        <strain evidence="6 7">5221</strain>
    </source>
</reference>
<dbReference type="Gene3D" id="3.40.630.10">
    <property type="entry name" value="Zn peptidases"/>
    <property type="match status" value="1"/>
</dbReference>
<keyword evidence="7" id="KW-1185">Reference proteome</keyword>
<dbReference type="GO" id="GO:0006508">
    <property type="term" value="P:proteolysis"/>
    <property type="evidence" value="ECO:0007669"/>
    <property type="project" value="UniProtKB-KW"/>
</dbReference>
<dbReference type="InterPro" id="IPR011650">
    <property type="entry name" value="Peptidase_M20_dimer"/>
</dbReference>
<sequence>MDTESQPAPPTAAELRAQLSERMPAIIARLRELVAIESIAWPSMDPANVEASARRVAELAADAGFEQVEVLRGKNPDGTDGYPAVVARRPAPAGRPTVVLYAHHDVQPTGSLEDWDSEPFEAVVRGDRLFGRGAADDKAGIMVHLAALELLGDRLDCGVVLFAEGEEEAGSPSFSDFIHRYRDRLAGDVIVVADSGNWAPGVPALTSSLRGMAALEFSVRTLDHAVHSGMYGGVVPDAALAMTRLLATLHGPDGSVAVAGLGGSHEVEVDYDEAQVRADSGVLDSTELIGTGPLSSRVWTQPSITVIGLDIPAVDSSSNTLQAAMRAKVSVRVAPGEDPEAALEALRRHLSAHVPFGATLSFGPSEAGSPWRADPSDPVVALAREALTDGFGAPCELTGLGGSIPFIADLLEVFPGASILVTGVEDPDSRAHSANESLYLPDFESAIVSEALLLARLGAQPAAAGGQDGHGDQDGQSRRGER</sequence>
<dbReference type="GO" id="GO:0008233">
    <property type="term" value="F:peptidase activity"/>
    <property type="evidence" value="ECO:0007669"/>
    <property type="project" value="UniProtKB-KW"/>
</dbReference>
<keyword evidence="3 6" id="KW-0378">Hydrolase</keyword>
<keyword evidence="1" id="KW-0645">Protease</keyword>
<dbReference type="Proteomes" id="UP000469215">
    <property type="component" value="Unassembled WGS sequence"/>
</dbReference>
<evidence type="ECO:0000259" key="5">
    <source>
        <dbReference type="Pfam" id="PF07687"/>
    </source>
</evidence>
<dbReference type="AlphaFoldDB" id="A0A6N9H8E3"/>
<gene>
    <name evidence="6" type="ORF">GSY69_09715</name>
</gene>
<dbReference type="InterPro" id="IPR002933">
    <property type="entry name" value="Peptidase_M20"/>
</dbReference>
<dbReference type="Pfam" id="PF01546">
    <property type="entry name" value="Peptidase_M20"/>
    <property type="match status" value="1"/>
</dbReference>
<proteinExistence type="predicted"/>
<dbReference type="PANTHER" id="PTHR43270:SF12">
    <property type="entry name" value="SUCCINYL-DIAMINOPIMELATE DESUCCINYLASE"/>
    <property type="match status" value="1"/>
</dbReference>
<evidence type="ECO:0000313" key="7">
    <source>
        <dbReference type="Proteomes" id="UP000469215"/>
    </source>
</evidence>
<evidence type="ECO:0000256" key="1">
    <source>
        <dbReference type="ARBA" id="ARBA00022670"/>
    </source>
</evidence>
<dbReference type="EMBL" id="WWEQ01000042">
    <property type="protein sequence ID" value="MYM20233.1"/>
    <property type="molecule type" value="Genomic_DNA"/>
</dbReference>
<comment type="caution">
    <text evidence="6">The sequence shown here is derived from an EMBL/GenBank/DDBJ whole genome shotgun (WGS) entry which is preliminary data.</text>
</comment>
<dbReference type="SUPFAM" id="SSF53187">
    <property type="entry name" value="Zn-dependent exopeptidases"/>
    <property type="match status" value="1"/>
</dbReference>
<feature type="region of interest" description="Disordered" evidence="4">
    <location>
        <begin position="460"/>
        <end position="482"/>
    </location>
</feature>
<dbReference type="NCBIfam" id="NF005914">
    <property type="entry name" value="PRK07907.1"/>
    <property type="match status" value="1"/>
</dbReference>
<keyword evidence="2" id="KW-0479">Metal-binding</keyword>
<feature type="domain" description="Peptidase M20 dimerisation" evidence="5">
    <location>
        <begin position="215"/>
        <end position="355"/>
    </location>
</feature>
<protein>
    <submittedName>
        <fullName evidence="6">M20/M25/M40 family metallo-hydrolase</fullName>
    </submittedName>
</protein>
<evidence type="ECO:0000256" key="2">
    <source>
        <dbReference type="ARBA" id="ARBA00022723"/>
    </source>
</evidence>
<dbReference type="InterPro" id="IPR051458">
    <property type="entry name" value="Cyt/Met_Dipeptidase"/>
</dbReference>
<dbReference type="PANTHER" id="PTHR43270">
    <property type="entry name" value="BETA-ALA-HIS DIPEPTIDASE"/>
    <property type="match status" value="1"/>
</dbReference>
<dbReference type="RefSeq" id="WP_160953655.1">
    <property type="nucleotide sequence ID" value="NZ_WWEQ01000042.1"/>
</dbReference>
<dbReference type="Gene3D" id="3.30.70.360">
    <property type="match status" value="1"/>
</dbReference>
<evidence type="ECO:0000313" key="6">
    <source>
        <dbReference type="EMBL" id="MYM20233.1"/>
    </source>
</evidence>
<evidence type="ECO:0000256" key="4">
    <source>
        <dbReference type="SAM" id="MobiDB-lite"/>
    </source>
</evidence>
<dbReference type="Pfam" id="PF07687">
    <property type="entry name" value="M20_dimer"/>
    <property type="match status" value="1"/>
</dbReference>
<evidence type="ECO:0000256" key="3">
    <source>
        <dbReference type="ARBA" id="ARBA00022801"/>
    </source>
</evidence>